<dbReference type="RefSeq" id="WP_081373201.1">
    <property type="nucleotide sequence ID" value="NZ_FRBD01000014.1"/>
</dbReference>
<sequence>MMVITAINLYAVRLLLRNLGQEDYGTFNAVAGVVLASTFITTTLAVSIQRFYSYTLGKGESNQLSTIFSASMNIILVLSIALLFIFETIGLWFVNNQLSIPPERLVAANWIFHFSLITLWFGLLQLPFTAAIFAQEEMGVFALISLTECVLRLGVIFFIGITATDGLIFYSIGLSAVAVIIFLLYAFIARHRYPEYRYCRKIPKETYRSLLAFSGWTMYSALAAVGITQGITILLYMFFGPLATAAYAIAQQVLHAFAALSNSIVVAFRPAMVKSFAEKDYTSLNKMFSANNKFILYLLLMVAIPIILELRTILDWWLGPVSEEAIIYTRLIIIYMLCFSMHNPVTTIIQSTGQLKYYSFFVDSIVILCLPATWLAFHLGASSEISIILMIVMCMIAHLVRLVILRRQYPSFSYATYISGIILRGLFVAVCTFFVVYLVHQALHPGIVRLIAVFASSCITTLLTVYFLALSAKEQQTLSHFLKQRMNKFSES</sequence>
<evidence type="ECO:0000256" key="4">
    <source>
        <dbReference type="ARBA" id="ARBA00022989"/>
    </source>
</evidence>
<dbReference type="InterPro" id="IPR050833">
    <property type="entry name" value="Poly_Biosynth_Transport"/>
</dbReference>
<keyword evidence="4 6" id="KW-1133">Transmembrane helix</keyword>
<dbReference type="AlphaFoldDB" id="A0A1M6VYJ0"/>
<evidence type="ECO:0000313" key="7">
    <source>
        <dbReference type="EMBL" id="SHK86375.1"/>
    </source>
</evidence>
<feature type="transmembrane region" description="Helical" evidence="6">
    <location>
        <begin position="294"/>
        <end position="314"/>
    </location>
</feature>
<accession>A0A1M6VYJ0</accession>
<feature type="transmembrane region" description="Helical" evidence="6">
    <location>
        <begin position="67"/>
        <end position="94"/>
    </location>
</feature>
<feature type="transmembrane region" description="Helical" evidence="6">
    <location>
        <begin position="245"/>
        <end position="268"/>
    </location>
</feature>
<dbReference type="EMBL" id="FRBD01000014">
    <property type="protein sequence ID" value="SHK86375.1"/>
    <property type="molecule type" value="Genomic_DNA"/>
</dbReference>
<evidence type="ECO:0000256" key="3">
    <source>
        <dbReference type="ARBA" id="ARBA00022692"/>
    </source>
</evidence>
<feature type="transmembrane region" description="Helical" evidence="6">
    <location>
        <begin position="167"/>
        <end position="189"/>
    </location>
</feature>
<feature type="transmembrane region" description="Helical" evidence="6">
    <location>
        <begin position="446"/>
        <end position="469"/>
    </location>
</feature>
<evidence type="ECO:0000256" key="6">
    <source>
        <dbReference type="SAM" id="Phobius"/>
    </source>
</evidence>
<feature type="transmembrane region" description="Helical" evidence="6">
    <location>
        <begin position="24"/>
        <end position="46"/>
    </location>
</feature>
<dbReference type="Proteomes" id="UP000184130">
    <property type="component" value="Unassembled WGS sequence"/>
</dbReference>
<keyword evidence="5 6" id="KW-0472">Membrane</keyword>
<dbReference type="GO" id="GO:0005886">
    <property type="term" value="C:plasma membrane"/>
    <property type="evidence" value="ECO:0007669"/>
    <property type="project" value="UniProtKB-SubCell"/>
</dbReference>
<feature type="transmembrane region" description="Helical" evidence="6">
    <location>
        <begin position="326"/>
        <end position="345"/>
    </location>
</feature>
<reference evidence="7 8" key="1">
    <citation type="submission" date="2016-11" db="EMBL/GenBank/DDBJ databases">
        <authorList>
            <person name="Jaros S."/>
            <person name="Januszkiewicz K."/>
            <person name="Wedrychowicz H."/>
        </authorList>
    </citation>
    <scope>NUCLEOTIDE SEQUENCE [LARGE SCALE GENOMIC DNA]</scope>
    <source>
        <strain evidence="7 8">KHT3</strain>
    </source>
</reference>
<name>A0A1M6VYJ0_XYLRU</name>
<protein>
    <submittedName>
        <fullName evidence="7">Membrane protein involved in the export of O-antigen and teichoic acid</fullName>
    </submittedName>
</protein>
<dbReference type="OrthoDB" id="5365632at2"/>
<evidence type="ECO:0000256" key="5">
    <source>
        <dbReference type="ARBA" id="ARBA00023136"/>
    </source>
</evidence>
<comment type="subcellular location">
    <subcellularLocation>
        <location evidence="1">Cell membrane</location>
        <topology evidence="1">Multi-pass membrane protein</topology>
    </subcellularLocation>
</comment>
<proteinExistence type="predicted"/>
<keyword evidence="2" id="KW-1003">Cell membrane</keyword>
<dbReference type="PANTHER" id="PTHR30250:SF26">
    <property type="entry name" value="PSMA PROTEIN"/>
    <property type="match status" value="1"/>
</dbReference>
<feature type="transmembrane region" description="Helical" evidence="6">
    <location>
        <begin position="416"/>
        <end position="440"/>
    </location>
</feature>
<evidence type="ECO:0000256" key="2">
    <source>
        <dbReference type="ARBA" id="ARBA00022475"/>
    </source>
</evidence>
<feature type="transmembrane region" description="Helical" evidence="6">
    <location>
        <begin position="140"/>
        <end position="161"/>
    </location>
</feature>
<feature type="transmembrane region" description="Helical" evidence="6">
    <location>
        <begin position="110"/>
        <end position="133"/>
    </location>
</feature>
<feature type="transmembrane region" description="Helical" evidence="6">
    <location>
        <begin position="385"/>
        <end position="404"/>
    </location>
</feature>
<feature type="transmembrane region" description="Helical" evidence="6">
    <location>
        <begin position="210"/>
        <end position="239"/>
    </location>
</feature>
<feature type="transmembrane region" description="Helical" evidence="6">
    <location>
        <begin position="357"/>
        <end position="379"/>
    </location>
</feature>
<evidence type="ECO:0000256" key="1">
    <source>
        <dbReference type="ARBA" id="ARBA00004651"/>
    </source>
</evidence>
<dbReference type="PANTHER" id="PTHR30250">
    <property type="entry name" value="PST FAMILY PREDICTED COLANIC ACID TRANSPORTER"/>
    <property type="match status" value="1"/>
</dbReference>
<keyword evidence="3 6" id="KW-0812">Transmembrane</keyword>
<gene>
    <name evidence="7" type="ORF">SAMN05216463_11486</name>
</gene>
<organism evidence="7 8">
    <name type="scientific">Xylanibacter ruminicola</name>
    <name type="common">Prevotella ruminicola</name>
    <dbReference type="NCBI Taxonomy" id="839"/>
    <lineage>
        <taxon>Bacteria</taxon>
        <taxon>Pseudomonadati</taxon>
        <taxon>Bacteroidota</taxon>
        <taxon>Bacteroidia</taxon>
        <taxon>Bacteroidales</taxon>
        <taxon>Prevotellaceae</taxon>
        <taxon>Xylanibacter</taxon>
    </lineage>
</organism>
<evidence type="ECO:0000313" key="8">
    <source>
        <dbReference type="Proteomes" id="UP000184130"/>
    </source>
</evidence>